<feature type="transmembrane region" description="Helical" evidence="7">
    <location>
        <begin position="83"/>
        <end position="104"/>
    </location>
</feature>
<comment type="subcellular location">
    <subcellularLocation>
        <location evidence="1">Endomembrane system</location>
        <topology evidence="1">Multi-pass membrane protein</topology>
    </subcellularLocation>
</comment>
<evidence type="ECO:0000256" key="3">
    <source>
        <dbReference type="ARBA" id="ARBA00022989"/>
    </source>
</evidence>
<dbReference type="GO" id="GO:0050479">
    <property type="term" value="F:glyceryl-ether monooxygenase activity"/>
    <property type="evidence" value="ECO:0007669"/>
    <property type="project" value="TreeGrafter"/>
</dbReference>
<evidence type="ECO:0000256" key="2">
    <source>
        <dbReference type="ARBA" id="ARBA00022692"/>
    </source>
</evidence>
<evidence type="ECO:0000259" key="8">
    <source>
        <dbReference type="Pfam" id="PF04116"/>
    </source>
</evidence>
<keyword evidence="2 7" id="KW-0812">Transmembrane</keyword>
<gene>
    <name evidence="9" type="ORF">H0I76_03020</name>
</gene>
<dbReference type="InterPro" id="IPR051689">
    <property type="entry name" value="Sterol_desaturase/TMEM195"/>
</dbReference>
<dbReference type="Proteomes" id="UP000655420">
    <property type="component" value="Unassembled WGS sequence"/>
</dbReference>
<dbReference type="GO" id="GO:0008610">
    <property type="term" value="P:lipid biosynthetic process"/>
    <property type="evidence" value="ECO:0007669"/>
    <property type="project" value="InterPro"/>
</dbReference>
<evidence type="ECO:0000313" key="10">
    <source>
        <dbReference type="Proteomes" id="UP000655420"/>
    </source>
</evidence>
<dbReference type="GO" id="GO:0016020">
    <property type="term" value="C:membrane"/>
    <property type="evidence" value="ECO:0007669"/>
    <property type="project" value="GOC"/>
</dbReference>
<dbReference type="EMBL" id="JAEHHL010000001">
    <property type="protein sequence ID" value="MBK0398150.1"/>
    <property type="molecule type" value="Genomic_DNA"/>
</dbReference>
<evidence type="ECO:0000256" key="4">
    <source>
        <dbReference type="ARBA" id="ARBA00023002"/>
    </source>
</evidence>
<keyword evidence="3 7" id="KW-1133">Transmembrane helix</keyword>
<dbReference type="InterPro" id="IPR006694">
    <property type="entry name" value="Fatty_acid_hydroxylase"/>
</dbReference>
<keyword evidence="5" id="KW-0443">Lipid metabolism</keyword>
<evidence type="ECO:0000256" key="6">
    <source>
        <dbReference type="ARBA" id="ARBA00023136"/>
    </source>
</evidence>
<reference evidence="9" key="1">
    <citation type="submission" date="2020-12" db="EMBL/GenBank/DDBJ databases">
        <title>Bacterial taxonomy.</title>
        <authorList>
            <person name="Pan X."/>
        </authorList>
    </citation>
    <scope>NUCLEOTIDE SEQUENCE</scope>
    <source>
        <strain evidence="9">M0105</strain>
    </source>
</reference>
<feature type="domain" description="Fatty acid hydroxylase" evidence="8">
    <location>
        <begin position="88"/>
        <end position="224"/>
    </location>
</feature>
<name>A0A8J7SEZ1_9RHOB</name>
<organism evidence="9 10">
    <name type="scientific">Thermohalobaculum xanthum</name>
    <dbReference type="NCBI Taxonomy" id="2753746"/>
    <lineage>
        <taxon>Bacteria</taxon>
        <taxon>Pseudomonadati</taxon>
        <taxon>Pseudomonadota</taxon>
        <taxon>Alphaproteobacteria</taxon>
        <taxon>Rhodobacterales</taxon>
        <taxon>Paracoccaceae</taxon>
        <taxon>Thermohalobaculum</taxon>
    </lineage>
</organism>
<dbReference type="GO" id="GO:0012505">
    <property type="term" value="C:endomembrane system"/>
    <property type="evidence" value="ECO:0007669"/>
    <property type="project" value="UniProtKB-SubCell"/>
</dbReference>
<dbReference type="GO" id="GO:0005506">
    <property type="term" value="F:iron ion binding"/>
    <property type="evidence" value="ECO:0007669"/>
    <property type="project" value="InterPro"/>
</dbReference>
<dbReference type="AlphaFoldDB" id="A0A8J7SEZ1"/>
<dbReference type="GO" id="GO:0006643">
    <property type="term" value="P:membrane lipid metabolic process"/>
    <property type="evidence" value="ECO:0007669"/>
    <property type="project" value="TreeGrafter"/>
</dbReference>
<evidence type="ECO:0000256" key="7">
    <source>
        <dbReference type="SAM" id="Phobius"/>
    </source>
</evidence>
<accession>A0A8J7SEZ1</accession>
<evidence type="ECO:0000256" key="5">
    <source>
        <dbReference type="ARBA" id="ARBA00023098"/>
    </source>
</evidence>
<protein>
    <submittedName>
        <fullName evidence="9">Sterol desaturase family protein</fullName>
    </submittedName>
</protein>
<keyword evidence="6 7" id="KW-0472">Membrane</keyword>
<dbReference type="PANTHER" id="PTHR21624">
    <property type="entry name" value="STEROL DESATURASE-RELATED PROTEIN"/>
    <property type="match status" value="1"/>
</dbReference>
<feature type="transmembrane region" description="Helical" evidence="7">
    <location>
        <begin position="147"/>
        <end position="171"/>
    </location>
</feature>
<dbReference type="RefSeq" id="WP_200606863.1">
    <property type="nucleotide sequence ID" value="NZ_JAEHHL010000001.1"/>
</dbReference>
<evidence type="ECO:0000256" key="1">
    <source>
        <dbReference type="ARBA" id="ARBA00004127"/>
    </source>
</evidence>
<keyword evidence="4" id="KW-0560">Oxidoreductase</keyword>
<dbReference type="PANTHER" id="PTHR21624:SF1">
    <property type="entry name" value="ALKYLGLYCEROL MONOOXYGENASE"/>
    <property type="match status" value="1"/>
</dbReference>
<feature type="transmembrane region" description="Helical" evidence="7">
    <location>
        <begin position="43"/>
        <end position="63"/>
    </location>
</feature>
<feature type="transmembrane region" description="Helical" evidence="7">
    <location>
        <begin position="6"/>
        <end position="22"/>
    </location>
</feature>
<comment type="caution">
    <text evidence="9">The sequence shown here is derived from an EMBL/GenBank/DDBJ whole genome shotgun (WGS) entry which is preliminary data.</text>
</comment>
<proteinExistence type="predicted"/>
<sequence>MSGELAIRLAVFLGVFLAMAGWERGAPMRRLVASRPRRWITNWSISVIDAATVRLIFGAAAVGAALDASAAGTGLFNRLELPAWAEVAICFVILDFAIWLQHLITHKVPLLWRLHRVHHVDRDIDVTTAIRFHPIEIALSMAIKIGLVYSLGVPVVAVILFEVVLNGAAMFNHANIRIPPKVDAWLRLVVVTPDMHRVHHSVLRSEHDANYGFNLSVWDRLFGTYIAQPGAGHQGMTIGLADHQDDAPTRLGWSLGYPFRR</sequence>
<keyword evidence="10" id="KW-1185">Reference proteome</keyword>
<evidence type="ECO:0000313" key="9">
    <source>
        <dbReference type="EMBL" id="MBK0398150.1"/>
    </source>
</evidence>
<dbReference type="Pfam" id="PF04116">
    <property type="entry name" value="FA_hydroxylase"/>
    <property type="match status" value="1"/>
</dbReference>